<feature type="binding site" evidence="6">
    <location>
        <position position="141"/>
    </location>
    <ligand>
        <name>Mn(2+)</name>
        <dbReference type="ChEBI" id="CHEBI:29035"/>
    </ligand>
</feature>
<sequence>MKNHIVMTKEVKEALAGGRPVVAFESTIVTYGLPYPQNLKTAGEVEAIARKNNVTPATISVIDGKIMVGADKKLLKFIADPENKSRIEKVSRHNFSNVLGSGKNGVTTVAATMMACDACGIKVFVTGGIGGVHRGGSESFDISADLKEFEKSKVAVISSGVKSILDIKLTLEYLETCGVPVIGYKFGEMPSFYSRRSGHKIFSRVDSIEKLAKIVDINFKFAKSGLLIANPIPAKDEINSNKISMLVDEIISQADEKDIEGPKYTPYILEKLHKISAGKTLKANIALIKSNADLGAKLAMELTRLGK</sequence>
<dbReference type="Proteomes" id="UP000178735">
    <property type="component" value="Unassembled WGS sequence"/>
</dbReference>
<keyword evidence="4 6" id="KW-0456">Lyase</keyword>
<gene>
    <name evidence="6" type="primary">psuG</name>
    <name evidence="7" type="ORF">A2008_09860</name>
</gene>
<evidence type="ECO:0000256" key="3">
    <source>
        <dbReference type="ARBA" id="ARBA00023211"/>
    </source>
</evidence>
<dbReference type="STRING" id="1817813.A2008_09860"/>
<dbReference type="GO" id="GO:0004730">
    <property type="term" value="F:pseudouridylate synthase activity"/>
    <property type="evidence" value="ECO:0007669"/>
    <property type="project" value="UniProtKB-UniRule"/>
</dbReference>
<dbReference type="EC" id="4.2.1.70" evidence="6"/>
<dbReference type="HAMAP" id="MF_01876">
    <property type="entry name" value="PsiMP_glycosidase"/>
    <property type="match status" value="1"/>
</dbReference>
<comment type="subunit">
    <text evidence="6">Homotrimer.</text>
</comment>
<organism evidence="7 8">
    <name type="scientific">Candidatus Wallbacteria bacterium GWC2_49_35</name>
    <dbReference type="NCBI Taxonomy" id="1817813"/>
    <lineage>
        <taxon>Bacteria</taxon>
        <taxon>Candidatus Walliibacteriota</taxon>
    </lineage>
</organism>
<dbReference type="GO" id="GO:0046113">
    <property type="term" value="P:nucleobase catabolic process"/>
    <property type="evidence" value="ECO:0007669"/>
    <property type="project" value="UniProtKB-UniRule"/>
</dbReference>
<evidence type="ECO:0000256" key="6">
    <source>
        <dbReference type="HAMAP-Rule" id="MF_01876"/>
    </source>
</evidence>
<dbReference type="GO" id="GO:0046872">
    <property type="term" value="F:metal ion binding"/>
    <property type="evidence" value="ECO:0007669"/>
    <property type="project" value="UniProtKB-KW"/>
</dbReference>
<dbReference type="PANTHER" id="PTHR42909">
    <property type="entry name" value="ZGC:136858"/>
    <property type="match status" value="1"/>
</dbReference>
<dbReference type="Pfam" id="PF04227">
    <property type="entry name" value="Indigoidine_A"/>
    <property type="match status" value="1"/>
</dbReference>
<evidence type="ECO:0000256" key="1">
    <source>
        <dbReference type="ARBA" id="ARBA00022723"/>
    </source>
</evidence>
<proteinExistence type="inferred from homology"/>
<evidence type="ECO:0000256" key="4">
    <source>
        <dbReference type="ARBA" id="ARBA00023239"/>
    </source>
</evidence>
<keyword evidence="5 6" id="KW-0326">Glycosidase</keyword>
<feature type="active site" description="Proton donor" evidence="6">
    <location>
        <position position="25"/>
    </location>
</feature>
<comment type="caution">
    <text evidence="7">The sequence shown here is derived from an EMBL/GenBank/DDBJ whole genome shotgun (WGS) entry which is preliminary data.</text>
</comment>
<comment type="cofactor">
    <cofactor evidence="6">
        <name>Mn(2+)</name>
        <dbReference type="ChEBI" id="CHEBI:29035"/>
    </cofactor>
    <text evidence="6">Binds 1 Mn(2+) ion per subunit.</text>
</comment>
<comment type="similarity">
    <text evidence="6">Belongs to the pseudouridine-5'-phosphate glycosidase family.</text>
</comment>
<dbReference type="GO" id="GO:0016798">
    <property type="term" value="F:hydrolase activity, acting on glycosyl bonds"/>
    <property type="evidence" value="ECO:0007669"/>
    <property type="project" value="UniProtKB-KW"/>
</dbReference>
<evidence type="ECO:0000256" key="5">
    <source>
        <dbReference type="ARBA" id="ARBA00023295"/>
    </source>
</evidence>
<dbReference type="AlphaFoldDB" id="A0A1F7WEX7"/>
<dbReference type="Gene3D" id="3.40.1790.10">
    <property type="entry name" value="Indigoidine synthase domain"/>
    <property type="match status" value="1"/>
</dbReference>
<feature type="binding site" evidence="6">
    <location>
        <position position="109"/>
    </location>
    <ligand>
        <name>substrate</name>
    </ligand>
</feature>
<dbReference type="SUPFAM" id="SSF110581">
    <property type="entry name" value="Indigoidine synthase A-like"/>
    <property type="match status" value="1"/>
</dbReference>
<keyword evidence="2 6" id="KW-0378">Hydrolase</keyword>
<feature type="binding site" evidence="6">
    <location>
        <begin position="143"/>
        <end position="145"/>
    </location>
    <ligand>
        <name>substrate</name>
    </ligand>
</feature>
<keyword evidence="1 6" id="KW-0479">Metal-binding</keyword>
<dbReference type="EMBL" id="MGFH01000246">
    <property type="protein sequence ID" value="OGM00949.1"/>
    <property type="molecule type" value="Genomic_DNA"/>
</dbReference>
<evidence type="ECO:0000256" key="2">
    <source>
        <dbReference type="ARBA" id="ARBA00022801"/>
    </source>
</evidence>
<comment type="function">
    <text evidence="6">Catalyzes the reversible cleavage of pseudouridine 5'-phosphate (PsiMP) to ribose 5-phosphate and uracil. Functions biologically in the cleavage direction, as part of a pseudouridine degradation pathway.</text>
</comment>
<evidence type="ECO:0000313" key="7">
    <source>
        <dbReference type="EMBL" id="OGM00949.1"/>
    </source>
</evidence>
<name>A0A1F7WEX7_9BACT</name>
<evidence type="ECO:0000313" key="8">
    <source>
        <dbReference type="Proteomes" id="UP000178735"/>
    </source>
</evidence>
<dbReference type="PANTHER" id="PTHR42909:SF1">
    <property type="entry name" value="CARBOHYDRATE KINASE PFKB DOMAIN-CONTAINING PROTEIN"/>
    <property type="match status" value="1"/>
</dbReference>
<protein>
    <recommendedName>
        <fullName evidence="6">Pseudouridine-5'-phosphate glycosidase</fullName>
        <shortName evidence="6">PsiMP glycosidase</shortName>
        <ecNumber evidence="6">4.2.1.70</ecNumber>
    </recommendedName>
</protein>
<accession>A0A1F7WEX7</accession>
<comment type="catalytic activity">
    <reaction evidence="6">
        <text>D-ribose 5-phosphate + uracil = psi-UMP + H2O</text>
        <dbReference type="Rhea" id="RHEA:18337"/>
        <dbReference type="ChEBI" id="CHEBI:15377"/>
        <dbReference type="ChEBI" id="CHEBI:17568"/>
        <dbReference type="ChEBI" id="CHEBI:58380"/>
        <dbReference type="ChEBI" id="CHEBI:78346"/>
        <dbReference type="EC" id="4.2.1.70"/>
    </reaction>
</comment>
<keyword evidence="3 6" id="KW-0464">Manganese</keyword>
<feature type="binding site" evidence="6">
    <location>
        <position position="89"/>
    </location>
    <ligand>
        <name>substrate</name>
    </ligand>
</feature>
<dbReference type="GO" id="GO:0005737">
    <property type="term" value="C:cytoplasm"/>
    <property type="evidence" value="ECO:0007669"/>
    <property type="project" value="TreeGrafter"/>
</dbReference>
<dbReference type="InterPro" id="IPR022830">
    <property type="entry name" value="Indigdn_synthA-like"/>
</dbReference>
<reference evidence="7 8" key="1">
    <citation type="journal article" date="2016" name="Nat. Commun.">
        <title>Thousands of microbial genomes shed light on interconnected biogeochemical processes in an aquifer system.</title>
        <authorList>
            <person name="Anantharaman K."/>
            <person name="Brown C.T."/>
            <person name="Hug L.A."/>
            <person name="Sharon I."/>
            <person name="Castelle C.J."/>
            <person name="Probst A.J."/>
            <person name="Thomas B.C."/>
            <person name="Singh A."/>
            <person name="Wilkins M.J."/>
            <person name="Karaoz U."/>
            <person name="Brodie E.L."/>
            <person name="Williams K.H."/>
            <person name="Hubbard S.S."/>
            <person name="Banfield J.F."/>
        </authorList>
    </citation>
    <scope>NUCLEOTIDE SEQUENCE [LARGE SCALE GENOMIC DNA]</scope>
</reference>
<dbReference type="InterPro" id="IPR007342">
    <property type="entry name" value="PsuG"/>
</dbReference>
<feature type="active site" description="Nucleophile" evidence="6">
    <location>
        <position position="162"/>
    </location>
</feature>